<evidence type="ECO:0000313" key="1">
    <source>
        <dbReference type="Proteomes" id="UP000790787"/>
    </source>
</evidence>
<sequence length="673" mass="74985">MAPINSDINSTSTSREPTEFIPRPSSPLFLYFYDIPGLFLVPVPFSGSSFGGWRRSIIVSLSSRNKIEFIDGTFPRPPHNSPECKQWDRCNNMVISWLTSSLSPSIAESELASTNQGALEIALYFNKLKKLWDELKVIRSSHISTCTCAAKAGIRKKDEEDRLHQFLMGLNDTYVSVRSNLLMMQPPPSLDSAYNILLQDEDSGSFKFTKGRKIVANTEVELVSNSVESPVSTPASHSDGTSSVPSLTKEQYAQLISLLQQAHVTDPFSAQSSLMAFANFADHVLYVPTFHYNLISVSQLVIQLQGMEQFDSLSCILQAPSLKRQLEVGKLEHGLYRLLMSPSESTTSNATVSLPFVSNATLHCRYPLNVSDSSSVLVSKDVTFREHVFPFDTSIFLSLSSPSSSFPISVDPFDSPENEFSIPLSLPPSPVTYSIPQYSSNNPSSTLPIPPKPSIQPTRKSSRPHHLPAHFDDFVCALPPSLLGSSSLSSVVQPSSHNVAIEPQFYHQTASIPAWQEAMRKEFKALEANHTWTIVELSTGKKPIGYKWVYKIKYRADGSVERYKARLLLKGNGISSNLMSTMLFCMVTWIGRQASRQWYAKLSLALHTREYTHSLNDYSLFFKKSTSSIVLLAVYIDDIILTSDDEAAILALKAFLDDHFKIKDLGTLIFSWN</sequence>
<dbReference type="Proteomes" id="UP000790787">
    <property type="component" value="Chromosome 10"/>
</dbReference>
<proteinExistence type="predicted"/>
<protein>
    <submittedName>
        <fullName evidence="2">Uncharacterized protein LOC142165213</fullName>
    </submittedName>
</protein>
<reference evidence="1" key="1">
    <citation type="journal article" date="2014" name="Nat. Commun.">
        <title>The tobacco genome sequence and its comparison with those of tomato and potato.</title>
        <authorList>
            <person name="Sierro N."/>
            <person name="Battey J.N."/>
            <person name="Ouadi S."/>
            <person name="Bakaher N."/>
            <person name="Bovet L."/>
            <person name="Willig A."/>
            <person name="Goepfert S."/>
            <person name="Peitsch M.C."/>
            <person name="Ivanov N.V."/>
        </authorList>
    </citation>
    <scope>NUCLEOTIDE SEQUENCE [LARGE SCALE GENOMIC DNA]</scope>
</reference>
<reference evidence="2" key="2">
    <citation type="submission" date="2025-08" db="UniProtKB">
        <authorList>
            <consortium name="RefSeq"/>
        </authorList>
    </citation>
    <scope>IDENTIFICATION</scope>
    <source>
        <tissue evidence="2">Leaf</tissue>
    </source>
</reference>
<accession>A0AC58S4P7</accession>
<evidence type="ECO:0000313" key="2">
    <source>
        <dbReference type="RefSeq" id="XP_075079915.1"/>
    </source>
</evidence>
<gene>
    <name evidence="2" type="primary">LOC142165213</name>
</gene>
<keyword evidence="1" id="KW-1185">Reference proteome</keyword>
<dbReference type="RefSeq" id="XP_075079915.1">
    <property type="nucleotide sequence ID" value="XM_075223814.1"/>
</dbReference>
<name>A0AC58S4P7_TOBAC</name>
<organism evidence="1 2">
    <name type="scientific">Nicotiana tabacum</name>
    <name type="common">Common tobacco</name>
    <dbReference type="NCBI Taxonomy" id="4097"/>
    <lineage>
        <taxon>Eukaryota</taxon>
        <taxon>Viridiplantae</taxon>
        <taxon>Streptophyta</taxon>
        <taxon>Embryophyta</taxon>
        <taxon>Tracheophyta</taxon>
        <taxon>Spermatophyta</taxon>
        <taxon>Magnoliopsida</taxon>
        <taxon>eudicotyledons</taxon>
        <taxon>Gunneridae</taxon>
        <taxon>Pentapetalae</taxon>
        <taxon>asterids</taxon>
        <taxon>lamiids</taxon>
        <taxon>Solanales</taxon>
        <taxon>Solanaceae</taxon>
        <taxon>Nicotianoideae</taxon>
        <taxon>Nicotianeae</taxon>
        <taxon>Nicotiana</taxon>
    </lineage>
</organism>